<dbReference type="AlphaFoldDB" id="A0A1H8GRA5"/>
<feature type="transmembrane region" description="Helical" evidence="1">
    <location>
        <begin position="85"/>
        <end position="105"/>
    </location>
</feature>
<name>A0A1H8GRA5_9SPHN</name>
<sequence>MTVLGVLVALIAASLAGAAGCLCAAVADRWASAHARYTSWVLACWCGPVAAVLTIWFAIALPRRIEGTGTLVAAGLTRVAGPDRIAWLVAVLLLVVVTGAVLRLIGLARATAHVLAMIRATGPMRGTIAIPQRVPVRISSDAPTPMLAGWLRPVVLVPEGLIAQLDAVQLQLICEHEFTHARRRDNLQLWLEACAGALFWWCPAARWARRRLALAREESCDAAVLRDADAATRRTYAMTLLHVLGHPVPLAAGYSQARPFDIAHRVRGVLAPSAASHPVAEWLSRLGMLLTIVPFAISAGVVAARMETALATARPFTTHFARVHDHRAGLPIYRIRYSRPSDMADTLIGRLPDTQVAPARFHHQRDGSWRVTID</sequence>
<protein>
    <submittedName>
        <fullName evidence="4">BlaR1 peptidase M56</fullName>
    </submittedName>
</protein>
<dbReference type="InterPro" id="IPR052173">
    <property type="entry name" value="Beta-lactam_resp_regulator"/>
</dbReference>
<dbReference type="PANTHER" id="PTHR34978:SF3">
    <property type="entry name" value="SLR0241 PROTEIN"/>
    <property type="match status" value="1"/>
</dbReference>
<evidence type="ECO:0000256" key="2">
    <source>
        <dbReference type="SAM" id="SignalP"/>
    </source>
</evidence>
<evidence type="ECO:0000259" key="3">
    <source>
        <dbReference type="Pfam" id="PF05569"/>
    </source>
</evidence>
<keyword evidence="1" id="KW-0812">Transmembrane</keyword>
<dbReference type="CDD" id="cd07341">
    <property type="entry name" value="M56_BlaR1_MecR1_like"/>
    <property type="match status" value="1"/>
</dbReference>
<proteinExistence type="predicted"/>
<dbReference type="InterPro" id="IPR008756">
    <property type="entry name" value="Peptidase_M56"/>
</dbReference>
<evidence type="ECO:0000256" key="1">
    <source>
        <dbReference type="SAM" id="Phobius"/>
    </source>
</evidence>
<keyword evidence="1" id="KW-1133">Transmembrane helix</keyword>
<feature type="transmembrane region" description="Helical" evidence="1">
    <location>
        <begin position="39"/>
        <end position="61"/>
    </location>
</feature>
<reference evidence="5" key="1">
    <citation type="submission" date="2016-10" db="EMBL/GenBank/DDBJ databases">
        <authorList>
            <person name="Varghese N."/>
            <person name="Submissions S."/>
        </authorList>
    </citation>
    <scope>NUCLEOTIDE SEQUENCE [LARGE SCALE GENOMIC DNA]</scope>
    <source>
        <strain evidence="5">S6-262</strain>
    </source>
</reference>
<dbReference type="Pfam" id="PF05569">
    <property type="entry name" value="Peptidase_M56"/>
    <property type="match status" value="1"/>
</dbReference>
<evidence type="ECO:0000313" key="5">
    <source>
        <dbReference type="Proteomes" id="UP000199206"/>
    </source>
</evidence>
<accession>A0A1H8GRA5</accession>
<feature type="signal peptide" evidence="2">
    <location>
        <begin position="1"/>
        <end position="18"/>
    </location>
</feature>
<keyword evidence="1" id="KW-0472">Membrane</keyword>
<keyword evidence="2" id="KW-0732">Signal</keyword>
<feature type="transmembrane region" description="Helical" evidence="1">
    <location>
        <begin position="282"/>
        <end position="304"/>
    </location>
</feature>
<feature type="chain" id="PRO_5011611195" evidence="2">
    <location>
        <begin position="19"/>
        <end position="374"/>
    </location>
</feature>
<keyword evidence="5" id="KW-1185">Reference proteome</keyword>
<organism evidence="4 5">
    <name type="scientific">Sphingomonas gellani</name>
    <dbReference type="NCBI Taxonomy" id="1166340"/>
    <lineage>
        <taxon>Bacteria</taxon>
        <taxon>Pseudomonadati</taxon>
        <taxon>Pseudomonadota</taxon>
        <taxon>Alphaproteobacteria</taxon>
        <taxon>Sphingomonadales</taxon>
        <taxon>Sphingomonadaceae</taxon>
        <taxon>Sphingomonas</taxon>
    </lineage>
</organism>
<dbReference type="Proteomes" id="UP000199206">
    <property type="component" value="Unassembled WGS sequence"/>
</dbReference>
<dbReference type="STRING" id="1166340.SAMN05192583_2868"/>
<gene>
    <name evidence="4" type="ORF">SAMN05192583_2868</name>
</gene>
<dbReference type="EMBL" id="FOCF01000007">
    <property type="protein sequence ID" value="SEN46572.1"/>
    <property type="molecule type" value="Genomic_DNA"/>
</dbReference>
<feature type="domain" description="Peptidase M56" evidence="3">
    <location>
        <begin position="86"/>
        <end position="250"/>
    </location>
</feature>
<evidence type="ECO:0000313" key="4">
    <source>
        <dbReference type="EMBL" id="SEN46572.1"/>
    </source>
</evidence>
<dbReference type="RefSeq" id="WP_093666375.1">
    <property type="nucleotide sequence ID" value="NZ_FOCF01000007.1"/>
</dbReference>
<dbReference type="PANTHER" id="PTHR34978">
    <property type="entry name" value="POSSIBLE SENSOR-TRANSDUCER PROTEIN BLAR"/>
    <property type="match status" value="1"/>
</dbReference>
<dbReference type="OrthoDB" id="7184003at2"/>